<keyword evidence="8" id="KW-1185">Reference proteome</keyword>
<dbReference type="SUPFAM" id="SSF51197">
    <property type="entry name" value="Clavaminate synthase-like"/>
    <property type="match status" value="1"/>
</dbReference>
<evidence type="ECO:0000259" key="6">
    <source>
        <dbReference type="PROSITE" id="PS51471"/>
    </source>
</evidence>
<keyword evidence="2 5" id="KW-0479">Metal-binding</keyword>
<dbReference type="GO" id="GO:0051213">
    <property type="term" value="F:dioxygenase activity"/>
    <property type="evidence" value="ECO:0007669"/>
    <property type="project" value="UniProtKB-ARBA"/>
</dbReference>
<dbReference type="FunFam" id="2.60.120.330:FF:000005">
    <property type="entry name" value="1-aminocyclopropane-1-carboxylate oxidase homolog 1"/>
    <property type="match status" value="1"/>
</dbReference>
<comment type="similarity">
    <text evidence="1 5">Belongs to the iron/ascorbate-dependent oxidoreductase family.</text>
</comment>
<gene>
    <name evidence="7" type="ORF">AQUCO_10200024v1</name>
</gene>
<accession>A0A2G5C3W4</accession>
<dbReference type="InterPro" id="IPR005123">
    <property type="entry name" value="Oxoglu/Fe-dep_dioxygenase_dom"/>
</dbReference>
<dbReference type="Pfam" id="PF14226">
    <property type="entry name" value="DIOX_N"/>
    <property type="match status" value="1"/>
</dbReference>
<name>A0A2G5C3W4_AQUCA</name>
<keyword evidence="3 5" id="KW-0560">Oxidoreductase</keyword>
<dbReference type="InParanoid" id="A0A2G5C3W4"/>
<evidence type="ECO:0000256" key="5">
    <source>
        <dbReference type="RuleBase" id="RU003682"/>
    </source>
</evidence>
<evidence type="ECO:0000313" key="8">
    <source>
        <dbReference type="Proteomes" id="UP000230069"/>
    </source>
</evidence>
<dbReference type="PANTHER" id="PTHR10209:SF859">
    <property type="entry name" value="OS03G0690500 PROTEIN"/>
    <property type="match status" value="1"/>
</dbReference>
<evidence type="ECO:0000256" key="2">
    <source>
        <dbReference type="ARBA" id="ARBA00022723"/>
    </source>
</evidence>
<reference evidence="7 8" key="1">
    <citation type="submission" date="2017-09" db="EMBL/GenBank/DDBJ databases">
        <title>WGS assembly of Aquilegia coerulea Goldsmith.</title>
        <authorList>
            <person name="Hodges S."/>
            <person name="Kramer E."/>
            <person name="Nordborg M."/>
            <person name="Tomkins J."/>
            <person name="Borevitz J."/>
            <person name="Derieg N."/>
            <person name="Yan J."/>
            <person name="Mihaltcheva S."/>
            <person name="Hayes R.D."/>
            <person name="Rokhsar D."/>
        </authorList>
    </citation>
    <scope>NUCLEOTIDE SEQUENCE [LARGE SCALE GENOMIC DNA]</scope>
    <source>
        <strain evidence="8">cv. Goldsmith</strain>
    </source>
</reference>
<organism evidence="7 8">
    <name type="scientific">Aquilegia coerulea</name>
    <name type="common">Rocky mountain columbine</name>
    <dbReference type="NCBI Taxonomy" id="218851"/>
    <lineage>
        <taxon>Eukaryota</taxon>
        <taxon>Viridiplantae</taxon>
        <taxon>Streptophyta</taxon>
        <taxon>Embryophyta</taxon>
        <taxon>Tracheophyta</taxon>
        <taxon>Spermatophyta</taxon>
        <taxon>Magnoliopsida</taxon>
        <taxon>Ranunculales</taxon>
        <taxon>Ranunculaceae</taxon>
        <taxon>Thalictroideae</taxon>
        <taxon>Aquilegia</taxon>
    </lineage>
</organism>
<dbReference type="InterPro" id="IPR026992">
    <property type="entry name" value="DIOX_N"/>
</dbReference>
<evidence type="ECO:0000256" key="1">
    <source>
        <dbReference type="ARBA" id="ARBA00008056"/>
    </source>
</evidence>
<dbReference type="Pfam" id="PF03171">
    <property type="entry name" value="2OG-FeII_Oxy"/>
    <property type="match status" value="1"/>
</dbReference>
<evidence type="ECO:0000256" key="3">
    <source>
        <dbReference type="ARBA" id="ARBA00023002"/>
    </source>
</evidence>
<feature type="domain" description="Fe2OG dioxygenase" evidence="6">
    <location>
        <begin position="219"/>
        <end position="319"/>
    </location>
</feature>
<dbReference type="PANTHER" id="PTHR10209">
    <property type="entry name" value="OXIDOREDUCTASE, 2OG-FE II OXYGENASE FAMILY PROTEIN"/>
    <property type="match status" value="1"/>
</dbReference>
<dbReference type="Proteomes" id="UP000230069">
    <property type="component" value="Unassembled WGS sequence"/>
</dbReference>
<dbReference type="InterPro" id="IPR027443">
    <property type="entry name" value="IPNS-like_sf"/>
</dbReference>
<dbReference type="EMBL" id="KZ305118">
    <property type="protein sequence ID" value="PIA25966.1"/>
    <property type="molecule type" value="Genomic_DNA"/>
</dbReference>
<dbReference type="Gene3D" id="2.60.120.330">
    <property type="entry name" value="B-lactam Antibiotic, Isopenicillin N Synthase, Chain"/>
    <property type="match status" value="1"/>
</dbReference>
<protein>
    <recommendedName>
        <fullName evidence="6">Fe2OG dioxygenase domain-containing protein</fullName>
    </recommendedName>
</protein>
<evidence type="ECO:0000313" key="7">
    <source>
        <dbReference type="EMBL" id="PIA25966.1"/>
    </source>
</evidence>
<evidence type="ECO:0000256" key="4">
    <source>
        <dbReference type="ARBA" id="ARBA00023004"/>
    </source>
</evidence>
<dbReference type="AlphaFoldDB" id="A0A2G5C3W4"/>
<dbReference type="OrthoDB" id="288590at2759"/>
<proteinExistence type="inferred from homology"/>
<dbReference type="PROSITE" id="PS51471">
    <property type="entry name" value="FE2OG_OXY"/>
    <property type="match status" value="1"/>
</dbReference>
<dbReference type="InterPro" id="IPR044861">
    <property type="entry name" value="IPNS-like_FE2OG_OXY"/>
</dbReference>
<keyword evidence="4 5" id="KW-0408">Iron</keyword>
<sequence>MASRAPDVSTINTSDYDRQKELKLFDDTKAGVKGLVDRGVTKIPRIFITPSDGRITKPVSEDVQMDIPVIDFKGIDKNVNARNRIVEEIRDASETWGFFRLLNHGIPLSVMDEMIEAVRRFNEQPHEVKAQYYTRDRTNKMVYNSNFDLYQAPATNWRDTFFVSMAPDDLNPDELPVVLRKIVPEYAKHVLGLGTKLLELLSEALGLNPSHLKDMDCAEGFAIGGHYYPACPQPELTLGATKHSDNNFFTILLQDQRGGLQVLNQNQWASVSPVQGSLVINIGEFLQLVSNDKLKSCDHRVIANKEGPRMSVATFFINMKSTKLYGPIKEILSEENPPRYKETTIKDYITYYYAKGLDGNSALTHFKL</sequence>
<dbReference type="GO" id="GO:0046872">
    <property type="term" value="F:metal ion binding"/>
    <property type="evidence" value="ECO:0007669"/>
    <property type="project" value="UniProtKB-KW"/>
</dbReference>